<organism evidence="1 2">
    <name type="scientific">Enterococcus florum</name>
    <dbReference type="NCBI Taxonomy" id="2480627"/>
    <lineage>
        <taxon>Bacteria</taxon>
        <taxon>Bacillati</taxon>
        <taxon>Bacillota</taxon>
        <taxon>Bacilli</taxon>
        <taxon>Lactobacillales</taxon>
        <taxon>Enterococcaceae</taxon>
        <taxon>Enterococcus</taxon>
    </lineage>
</organism>
<name>A0A4P5P336_9ENTE</name>
<keyword evidence="2" id="KW-1185">Reference proteome</keyword>
<dbReference type="Gene3D" id="3.40.630.30">
    <property type="match status" value="1"/>
</dbReference>
<accession>A0A4P5P336</accession>
<proteinExistence type="predicted"/>
<dbReference type="InterPro" id="IPR016181">
    <property type="entry name" value="Acyl_CoA_acyltransferase"/>
</dbReference>
<dbReference type="EMBL" id="BJCC01000001">
    <property type="protein sequence ID" value="GCF92127.1"/>
    <property type="molecule type" value="Genomic_DNA"/>
</dbReference>
<evidence type="ECO:0000313" key="2">
    <source>
        <dbReference type="Proteomes" id="UP000290567"/>
    </source>
</evidence>
<dbReference type="AlphaFoldDB" id="A0A4P5P336"/>
<evidence type="ECO:0000313" key="1">
    <source>
        <dbReference type="EMBL" id="GCF92127.1"/>
    </source>
</evidence>
<protein>
    <recommendedName>
        <fullName evidence="3">N-acetyltransferase domain-containing protein</fullName>
    </recommendedName>
</protein>
<comment type="caution">
    <text evidence="1">The sequence shown here is derived from an EMBL/GenBank/DDBJ whole genome shotgun (WGS) entry which is preliminary data.</text>
</comment>
<dbReference type="Proteomes" id="UP000290567">
    <property type="component" value="Unassembled WGS sequence"/>
</dbReference>
<evidence type="ECO:0008006" key="3">
    <source>
        <dbReference type="Google" id="ProtNLM"/>
    </source>
</evidence>
<sequence length="52" mass="6602">MELHTKRCTIREFIEEDIPAFVLYHNDDDWMRYQGFKGRTKEEYRKYSWKIQ</sequence>
<reference evidence="2" key="1">
    <citation type="submission" date="2019-02" db="EMBL/GenBank/DDBJ databases">
        <title>Draft genome sequence of Enterococcus sp. Gos25-1.</title>
        <authorList>
            <person name="Tanaka N."/>
            <person name="Shiwa Y."/>
            <person name="Fujita N."/>
        </authorList>
    </citation>
    <scope>NUCLEOTIDE SEQUENCE [LARGE SCALE GENOMIC DNA]</scope>
    <source>
        <strain evidence="2">Gos25-1</strain>
    </source>
</reference>
<dbReference type="RefSeq" id="WP_175579951.1">
    <property type="nucleotide sequence ID" value="NZ_BJCC01000001.1"/>
</dbReference>
<gene>
    <name evidence="1" type="ORF">NRIC_00180</name>
</gene>
<dbReference type="SUPFAM" id="SSF55729">
    <property type="entry name" value="Acyl-CoA N-acyltransferases (Nat)"/>
    <property type="match status" value="1"/>
</dbReference>